<gene>
    <name evidence="2" type="ORF">ACFOSU_15180</name>
</gene>
<evidence type="ECO:0000313" key="2">
    <source>
        <dbReference type="EMBL" id="MFC3105224.1"/>
    </source>
</evidence>
<sequence length="161" mass="17350">MNWIKAGCVGLIGSLIIFIVMFVGVNVTGAAPFNLSPSAAFLAAIDIPPKPLALLLHFGYGFAWAVVLYALFRDRVSIANGTGLALVQWLLMMIVYTPIIGWGLFGFGGSGHDLAADAPLYIGNPIKYVVLTLVLHVTYGALNGWLVPRWTRHGLPRTATR</sequence>
<feature type="transmembrane region" description="Helical" evidence="1">
    <location>
        <begin position="51"/>
        <end position="72"/>
    </location>
</feature>
<organism evidence="2 3">
    <name type="scientific">Salinisphaera aquimarina</name>
    <dbReference type="NCBI Taxonomy" id="2094031"/>
    <lineage>
        <taxon>Bacteria</taxon>
        <taxon>Pseudomonadati</taxon>
        <taxon>Pseudomonadota</taxon>
        <taxon>Gammaproteobacteria</taxon>
        <taxon>Salinisphaerales</taxon>
        <taxon>Salinisphaeraceae</taxon>
        <taxon>Salinisphaera</taxon>
    </lineage>
</organism>
<evidence type="ECO:0000256" key="1">
    <source>
        <dbReference type="SAM" id="Phobius"/>
    </source>
</evidence>
<keyword evidence="3" id="KW-1185">Reference proteome</keyword>
<feature type="transmembrane region" description="Helical" evidence="1">
    <location>
        <begin position="84"/>
        <end position="105"/>
    </location>
</feature>
<proteinExistence type="predicted"/>
<protein>
    <submittedName>
        <fullName evidence="2">Uncharacterized protein</fullName>
    </submittedName>
</protein>
<comment type="caution">
    <text evidence="2">The sequence shown here is derived from an EMBL/GenBank/DDBJ whole genome shotgun (WGS) entry which is preliminary data.</text>
</comment>
<accession>A0ABV7ETD2</accession>
<dbReference type="Proteomes" id="UP001595462">
    <property type="component" value="Unassembled WGS sequence"/>
</dbReference>
<reference evidence="3" key="1">
    <citation type="journal article" date="2019" name="Int. J. Syst. Evol. Microbiol.">
        <title>The Global Catalogue of Microorganisms (GCM) 10K type strain sequencing project: providing services to taxonomists for standard genome sequencing and annotation.</title>
        <authorList>
            <consortium name="The Broad Institute Genomics Platform"/>
            <consortium name="The Broad Institute Genome Sequencing Center for Infectious Disease"/>
            <person name="Wu L."/>
            <person name="Ma J."/>
        </authorList>
    </citation>
    <scope>NUCLEOTIDE SEQUENCE [LARGE SCALE GENOMIC DNA]</scope>
    <source>
        <strain evidence="3">KCTC 52640</strain>
    </source>
</reference>
<keyword evidence="1" id="KW-0812">Transmembrane</keyword>
<feature type="transmembrane region" description="Helical" evidence="1">
    <location>
        <begin position="125"/>
        <end position="147"/>
    </location>
</feature>
<evidence type="ECO:0000313" key="3">
    <source>
        <dbReference type="Proteomes" id="UP001595462"/>
    </source>
</evidence>
<feature type="transmembrane region" description="Helical" evidence="1">
    <location>
        <begin position="7"/>
        <end position="31"/>
    </location>
</feature>
<dbReference type="EMBL" id="JBHRSS010000007">
    <property type="protein sequence ID" value="MFC3105224.1"/>
    <property type="molecule type" value="Genomic_DNA"/>
</dbReference>
<keyword evidence="1" id="KW-0472">Membrane</keyword>
<keyword evidence="1" id="KW-1133">Transmembrane helix</keyword>
<dbReference type="RefSeq" id="WP_380690784.1">
    <property type="nucleotide sequence ID" value="NZ_JBHRSS010000007.1"/>
</dbReference>
<name>A0ABV7ETD2_9GAMM</name>